<dbReference type="FunCoup" id="C4R4R5">
    <property type="interactions" value="26"/>
</dbReference>
<dbReference type="InParanoid" id="C4R4R5"/>
<dbReference type="KEGG" id="ppa:PAS_chr3_1195"/>
<gene>
    <name evidence="1" type="ordered locus">PAS_chr3_1195</name>
</gene>
<dbReference type="eggNOG" id="ENOG502S645">
    <property type="taxonomic scope" value="Eukaryota"/>
</dbReference>
<name>C4R4R5_KOMPG</name>
<evidence type="ECO:0000313" key="2">
    <source>
        <dbReference type="Proteomes" id="UP000000314"/>
    </source>
</evidence>
<evidence type="ECO:0008006" key="3">
    <source>
        <dbReference type="Google" id="ProtNLM"/>
    </source>
</evidence>
<dbReference type="HOGENOM" id="CLU_050083_0_0_1"/>
<protein>
    <recommendedName>
        <fullName evidence="3">Letm1 RBD domain-containing protein</fullName>
    </recommendedName>
</protein>
<dbReference type="AlphaFoldDB" id="C4R4R5"/>
<keyword evidence="2" id="KW-1185">Reference proteome</keyword>
<organism evidence="1 2">
    <name type="scientific">Komagataella phaffii (strain GS115 / ATCC 20864)</name>
    <name type="common">Yeast</name>
    <name type="synonym">Pichia pastoris</name>
    <dbReference type="NCBI Taxonomy" id="644223"/>
    <lineage>
        <taxon>Eukaryota</taxon>
        <taxon>Fungi</taxon>
        <taxon>Dikarya</taxon>
        <taxon>Ascomycota</taxon>
        <taxon>Saccharomycotina</taxon>
        <taxon>Pichiomycetes</taxon>
        <taxon>Pichiales</taxon>
        <taxon>Pichiaceae</taxon>
        <taxon>Komagataella</taxon>
    </lineage>
</organism>
<dbReference type="RefSeq" id="XP_002492730.1">
    <property type="nucleotide sequence ID" value="XM_002492685.1"/>
</dbReference>
<dbReference type="EMBL" id="FN392321">
    <property type="protein sequence ID" value="CAY70551.1"/>
    <property type="molecule type" value="Genomic_DNA"/>
</dbReference>
<dbReference type="OMA" id="LLCYAFP"/>
<dbReference type="Proteomes" id="UP000000314">
    <property type="component" value="Chromosome 3"/>
</dbReference>
<accession>C4R4R5</accession>
<dbReference type="GeneID" id="8199872"/>
<sequence length="445" mass="52234">MIRSSITHSKIGPISKMFLRRFSTNGSVWNAYSPIFKEDENLKDLRTSKFEYKSLYQPLKIDSFTSEIENSSEKVDYYSHCLREEMKHYGNSEFQDEDRLNNTSSLPELRMIKTKNQAFETYLIENPNVDPKSTVTKMKQYVKFAVMFMKFFKLGVMNVWKNYRLNRKEFYGSYYMVDPKNENAKLKVKNLNSVIDELHTVINCERNVRNASEQRRVLNKGGTQDLFPKIELSRSTLQRVLRTRADFIKLPLFAVLFLLLEELTIGLCYIFPEIVPSTCELPQLNHRFFYQQSKSQKELLELRQNAPKSELFKKTPYNISCKELFVLSSVLKTKSSLIPTVLYPESYLRQALLRKLKSLNVDNYLIVRDGGVWKMTNLEILRSCIDRGLVDFSKELNPNNDPQSEEQKSHYELIDFSTLRFRLHSFICEMNRSNNHASVGLLGMY</sequence>
<dbReference type="STRING" id="644223.C4R4R5"/>
<proteinExistence type="predicted"/>
<dbReference type="OrthoDB" id="73691at2759"/>
<evidence type="ECO:0000313" key="1">
    <source>
        <dbReference type="EMBL" id="CAY70551.1"/>
    </source>
</evidence>
<reference evidence="1 2" key="1">
    <citation type="journal article" date="2009" name="Nat. Biotechnol.">
        <title>Genome sequence of the recombinant protein production host Pichia pastoris.</title>
        <authorList>
            <person name="De Schutter K."/>
            <person name="Lin Y.C."/>
            <person name="Tiels P."/>
            <person name="Van Hecke A."/>
            <person name="Glinka S."/>
            <person name="Weber-Lehmann J."/>
            <person name="Rouze P."/>
            <person name="Van de Peer Y."/>
            <person name="Callewaert N."/>
        </authorList>
    </citation>
    <scope>NUCLEOTIDE SEQUENCE [LARGE SCALE GENOMIC DNA]</scope>
    <source>
        <strain evidence="2">GS115 / ATCC 20864</strain>
    </source>
</reference>